<dbReference type="STRING" id="74873.A0A084WKN5"/>
<evidence type="ECO:0000256" key="7">
    <source>
        <dbReference type="PROSITE-ProRule" id="PRU00042"/>
    </source>
</evidence>
<feature type="domain" description="C2H2-type" evidence="8">
    <location>
        <begin position="40"/>
        <end position="63"/>
    </location>
</feature>
<feature type="domain" description="C2H2-type" evidence="8">
    <location>
        <begin position="71"/>
        <end position="98"/>
    </location>
</feature>
<name>A0A084WKN5_ANOSI</name>
<reference evidence="10" key="2">
    <citation type="submission" date="2020-05" db="UniProtKB">
        <authorList>
            <consortium name="EnsemblMetazoa"/>
        </authorList>
    </citation>
    <scope>IDENTIFICATION</scope>
</reference>
<dbReference type="InterPro" id="IPR036236">
    <property type="entry name" value="Znf_C2H2_sf"/>
</dbReference>
<sequence>MKKHIRKDHKTFVCNICGSVRQFYSHYKHHMARHNTSTIFICEYCNAEYSTKQELINHLKVVHIVNPNEECTCNVCGIVCRGKHHLNRHMKSHNVERNFVCSVCSKTFKTSHHLRRHEEVHQKMQYRCAMCDMTYGRRDKMRAHLEIVHNIQSYFVCEVCLATFDEDGLLQQHMERHRNPKMLECCTCLGVFLNKADLKDHCCITYKDSYVCCGRDFRYHSYYNKHMMVEHGIKCNVRVKPPKDKLLSQYRALRPAAKPRVSCDNCNEHFNSKQAFRSHQKVCSKVSNSTNMTLESLSIELLSEID</sequence>
<evidence type="ECO:0000313" key="11">
    <source>
        <dbReference type="Proteomes" id="UP000030765"/>
    </source>
</evidence>
<protein>
    <submittedName>
        <fullName evidence="9 10">Zinc finger protein 73</fullName>
    </submittedName>
</protein>
<evidence type="ECO:0000256" key="4">
    <source>
        <dbReference type="ARBA" id="ARBA00022771"/>
    </source>
</evidence>
<keyword evidence="5" id="KW-0862">Zinc</keyword>
<keyword evidence="6" id="KW-0539">Nucleus</keyword>
<evidence type="ECO:0000256" key="2">
    <source>
        <dbReference type="ARBA" id="ARBA00022723"/>
    </source>
</evidence>
<feature type="domain" description="C2H2-type" evidence="8">
    <location>
        <begin position="99"/>
        <end position="126"/>
    </location>
</feature>
<dbReference type="GO" id="GO:0000977">
    <property type="term" value="F:RNA polymerase II transcription regulatory region sequence-specific DNA binding"/>
    <property type="evidence" value="ECO:0007669"/>
    <property type="project" value="TreeGrafter"/>
</dbReference>
<feature type="domain" description="C2H2-type" evidence="8">
    <location>
        <begin position="155"/>
        <end position="182"/>
    </location>
</feature>
<accession>A0A084WKN5</accession>
<dbReference type="EnsemblMetazoa" id="ASIC018829-RA">
    <property type="protein sequence ID" value="ASIC018829-PA"/>
    <property type="gene ID" value="ASIC018829"/>
</dbReference>
<dbReference type="OMA" id="MERTHNI"/>
<dbReference type="AlphaFoldDB" id="A0A084WKN5"/>
<keyword evidence="4 7" id="KW-0863">Zinc-finger</keyword>
<feature type="domain" description="C2H2-type" evidence="8">
    <location>
        <begin position="126"/>
        <end position="154"/>
    </location>
</feature>
<evidence type="ECO:0000256" key="3">
    <source>
        <dbReference type="ARBA" id="ARBA00022737"/>
    </source>
</evidence>
<dbReference type="Pfam" id="PF13894">
    <property type="entry name" value="zf-C2H2_4"/>
    <property type="match status" value="1"/>
</dbReference>
<organism evidence="9">
    <name type="scientific">Anopheles sinensis</name>
    <name type="common">Mosquito</name>
    <dbReference type="NCBI Taxonomy" id="74873"/>
    <lineage>
        <taxon>Eukaryota</taxon>
        <taxon>Metazoa</taxon>
        <taxon>Ecdysozoa</taxon>
        <taxon>Arthropoda</taxon>
        <taxon>Hexapoda</taxon>
        <taxon>Insecta</taxon>
        <taxon>Pterygota</taxon>
        <taxon>Neoptera</taxon>
        <taxon>Endopterygota</taxon>
        <taxon>Diptera</taxon>
        <taxon>Nematocera</taxon>
        <taxon>Culicoidea</taxon>
        <taxon>Culicidae</taxon>
        <taxon>Anophelinae</taxon>
        <taxon>Anopheles</taxon>
    </lineage>
</organism>
<dbReference type="SMART" id="SM00355">
    <property type="entry name" value="ZnF_C2H2"/>
    <property type="match status" value="8"/>
</dbReference>
<evidence type="ECO:0000256" key="6">
    <source>
        <dbReference type="ARBA" id="ARBA00023242"/>
    </source>
</evidence>
<dbReference type="EMBL" id="KE525349">
    <property type="protein sequence ID" value="KFB50779.1"/>
    <property type="molecule type" value="Genomic_DNA"/>
</dbReference>
<dbReference type="OrthoDB" id="7715128at2759"/>
<dbReference type="SUPFAM" id="SSF57667">
    <property type="entry name" value="beta-beta-alpha zinc fingers"/>
    <property type="match status" value="3"/>
</dbReference>
<evidence type="ECO:0000256" key="5">
    <source>
        <dbReference type="ARBA" id="ARBA00022833"/>
    </source>
</evidence>
<dbReference type="PROSITE" id="PS00028">
    <property type="entry name" value="ZINC_FINGER_C2H2_1"/>
    <property type="match status" value="4"/>
</dbReference>
<evidence type="ECO:0000313" key="9">
    <source>
        <dbReference type="EMBL" id="KFB50779.1"/>
    </source>
</evidence>
<keyword evidence="11" id="KW-1185">Reference proteome</keyword>
<dbReference type="GO" id="GO:0000981">
    <property type="term" value="F:DNA-binding transcription factor activity, RNA polymerase II-specific"/>
    <property type="evidence" value="ECO:0007669"/>
    <property type="project" value="TreeGrafter"/>
</dbReference>
<dbReference type="Pfam" id="PF00096">
    <property type="entry name" value="zf-C2H2"/>
    <property type="match status" value="2"/>
</dbReference>
<dbReference type="VEuPathDB" id="VectorBase:ASIC018829"/>
<dbReference type="Proteomes" id="UP000030765">
    <property type="component" value="Unassembled WGS sequence"/>
</dbReference>
<evidence type="ECO:0000259" key="8">
    <source>
        <dbReference type="PROSITE" id="PS50157"/>
    </source>
</evidence>
<evidence type="ECO:0000256" key="1">
    <source>
        <dbReference type="ARBA" id="ARBA00004123"/>
    </source>
</evidence>
<reference evidence="9 11" key="1">
    <citation type="journal article" date="2014" name="BMC Genomics">
        <title>Genome sequence of Anopheles sinensis provides insight into genetics basis of mosquito competence for malaria parasites.</title>
        <authorList>
            <person name="Zhou D."/>
            <person name="Zhang D."/>
            <person name="Ding G."/>
            <person name="Shi L."/>
            <person name="Hou Q."/>
            <person name="Ye Y."/>
            <person name="Xu Y."/>
            <person name="Zhou H."/>
            <person name="Xiong C."/>
            <person name="Li S."/>
            <person name="Yu J."/>
            <person name="Hong S."/>
            <person name="Yu X."/>
            <person name="Zou P."/>
            <person name="Chen C."/>
            <person name="Chang X."/>
            <person name="Wang W."/>
            <person name="Lv Y."/>
            <person name="Sun Y."/>
            <person name="Ma L."/>
            <person name="Shen B."/>
            <person name="Zhu C."/>
        </authorList>
    </citation>
    <scope>NUCLEOTIDE SEQUENCE [LARGE SCALE GENOMIC DNA]</scope>
</reference>
<evidence type="ECO:0000313" key="10">
    <source>
        <dbReference type="EnsemblMetazoa" id="ASIC018829-PA"/>
    </source>
</evidence>
<dbReference type="VEuPathDB" id="VectorBase:ASIS017647"/>
<keyword evidence="2" id="KW-0479">Metal-binding</keyword>
<dbReference type="PANTHER" id="PTHR24381:SF393">
    <property type="entry name" value="CHROMATIN-LINKED ADAPTOR FOR MSL PROTEINS, ISOFORM B"/>
    <property type="match status" value="1"/>
</dbReference>
<comment type="subcellular location">
    <subcellularLocation>
        <location evidence="1">Nucleus</location>
    </subcellularLocation>
</comment>
<gene>
    <name evidence="9" type="ORF">ZHAS_00018829</name>
</gene>
<dbReference type="GO" id="GO:0005634">
    <property type="term" value="C:nucleus"/>
    <property type="evidence" value="ECO:0007669"/>
    <property type="project" value="UniProtKB-SubCell"/>
</dbReference>
<dbReference type="PANTHER" id="PTHR24381">
    <property type="entry name" value="ZINC FINGER PROTEIN"/>
    <property type="match status" value="1"/>
</dbReference>
<proteinExistence type="predicted"/>
<dbReference type="FunFam" id="3.30.160.60:FF:000145">
    <property type="entry name" value="Zinc finger protein 574"/>
    <property type="match status" value="1"/>
</dbReference>
<dbReference type="EMBL" id="ATLV01024126">
    <property type="status" value="NOT_ANNOTATED_CDS"/>
    <property type="molecule type" value="Genomic_DNA"/>
</dbReference>
<dbReference type="PROSITE" id="PS50157">
    <property type="entry name" value="ZINC_FINGER_C2H2_2"/>
    <property type="match status" value="5"/>
</dbReference>
<dbReference type="GO" id="GO:0008270">
    <property type="term" value="F:zinc ion binding"/>
    <property type="evidence" value="ECO:0007669"/>
    <property type="project" value="UniProtKB-KW"/>
</dbReference>
<keyword evidence="3" id="KW-0677">Repeat</keyword>
<dbReference type="InterPro" id="IPR013087">
    <property type="entry name" value="Znf_C2H2_type"/>
</dbReference>
<dbReference type="Gene3D" id="3.30.160.60">
    <property type="entry name" value="Classic Zinc Finger"/>
    <property type="match status" value="3"/>
</dbReference>